<evidence type="ECO:0000313" key="1">
    <source>
        <dbReference type="EMBL" id="NMH90390.1"/>
    </source>
</evidence>
<keyword evidence="2" id="KW-1185">Reference proteome</keyword>
<dbReference type="AlphaFoldDB" id="A0A848DCR7"/>
<name>A0A848DCR7_9PSEU</name>
<evidence type="ECO:0000313" key="2">
    <source>
        <dbReference type="Proteomes" id="UP000586918"/>
    </source>
</evidence>
<protein>
    <recommendedName>
        <fullName evidence="3">HpcH/HpaI aldolase/citrate lyase domain-containing protein</fullName>
    </recommendedName>
</protein>
<dbReference type="Proteomes" id="UP000586918">
    <property type="component" value="Unassembled WGS sequence"/>
</dbReference>
<organism evidence="1 2">
    <name type="scientific">Pseudonocardia bannensis</name>
    <dbReference type="NCBI Taxonomy" id="630973"/>
    <lineage>
        <taxon>Bacteria</taxon>
        <taxon>Bacillati</taxon>
        <taxon>Actinomycetota</taxon>
        <taxon>Actinomycetes</taxon>
        <taxon>Pseudonocardiales</taxon>
        <taxon>Pseudonocardiaceae</taxon>
        <taxon>Pseudonocardia</taxon>
    </lineage>
</organism>
<comment type="caution">
    <text evidence="1">The sequence shown here is derived from an EMBL/GenBank/DDBJ whole genome shotgun (WGS) entry which is preliminary data.</text>
</comment>
<proteinExistence type="predicted"/>
<gene>
    <name evidence="1" type="ORF">HF519_02035</name>
</gene>
<reference evidence="1 2" key="1">
    <citation type="submission" date="2020-04" db="EMBL/GenBank/DDBJ databases">
        <authorList>
            <person name="Klaysubun C."/>
            <person name="Duangmal K."/>
            <person name="Lipun K."/>
        </authorList>
    </citation>
    <scope>NUCLEOTIDE SEQUENCE [LARGE SCALE GENOMIC DNA]</scope>
    <source>
        <strain evidence="1 2">DSM 45300</strain>
    </source>
</reference>
<sequence length="301" mass="30900">MDMGGSGTCAMSGLLARLVDDAVLFPPASLSMTAAVARHRDDLAAQSPMLTDRLLCPAARLHELLAELRGADRFRVVLIAGTRLDAVTESVRVVATAPAIELDSLEVPLSASKAVDPGQAVGEIVETVRCISEPTGVPVYLEARSVDQVPAMVRAIAGLSSCGTVGAKIRCGGIRPELFPAAPALARALGSAVAAGVPIKATAGLHRAVRHVDPATGFTHFGFLNLLLAVTAFVRGGGPAEAVAALEAAGAGDVARQARGLDPETASAVRSAFVAYGSCSTRRPVREAAAMGLLVEQQRAR</sequence>
<dbReference type="EMBL" id="JAAXKZ010000004">
    <property type="protein sequence ID" value="NMH90390.1"/>
    <property type="molecule type" value="Genomic_DNA"/>
</dbReference>
<dbReference type="RefSeq" id="WP_169409893.1">
    <property type="nucleotide sequence ID" value="NZ_JAAXKZ010000004.1"/>
</dbReference>
<evidence type="ECO:0008006" key="3">
    <source>
        <dbReference type="Google" id="ProtNLM"/>
    </source>
</evidence>
<accession>A0A848DCR7</accession>